<reference evidence="2 3" key="1">
    <citation type="submission" date="2024-05" db="EMBL/GenBank/DDBJ databases">
        <title>Genome sequencing and assembly of Indian major carp, Cirrhinus mrigala (Hamilton, 1822).</title>
        <authorList>
            <person name="Mohindra V."/>
            <person name="Chowdhury L.M."/>
            <person name="Lal K."/>
            <person name="Jena J.K."/>
        </authorList>
    </citation>
    <scope>NUCLEOTIDE SEQUENCE [LARGE SCALE GENOMIC DNA]</scope>
    <source>
        <strain evidence="2">CM1030</strain>
        <tissue evidence="2">Blood</tissue>
    </source>
</reference>
<gene>
    <name evidence="2" type="ORF">M9458_048522</name>
</gene>
<dbReference type="Proteomes" id="UP001529510">
    <property type="component" value="Unassembled WGS sequence"/>
</dbReference>
<dbReference type="AlphaFoldDB" id="A0ABD0N8J0"/>
<name>A0ABD0N8J0_CIRMR</name>
<feature type="compositionally biased region" description="Basic and acidic residues" evidence="1">
    <location>
        <begin position="159"/>
        <end position="172"/>
    </location>
</feature>
<evidence type="ECO:0000256" key="1">
    <source>
        <dbReference type="SAM" id="MobiDB-lite"/>
    </source>
</evidence>
<evidence type="ECO:0000313" key="3">
    <source>
        <dbReference type="Proteomes" id="UP001529510"/>
    </source>
</evidence>
<feature type="compositionally biased region" description="Basic residues" evidence="1">
    <location>
        <begin position="145"/>
        <end position="158"/>
    </location>
</feature>
<keyword evidence="3" id="KW-1185">Reference proteome</keyword>
<evidence type="ECO:0000313" key="2">
    <source>
        <dbReference type="EMBL" id="KAL0157276.1"/>
    </source>
</evidence>
<proteinExistence type="predicted"/>
<sequence>MKESIKDAIVTLGTKWAKQLEQTKDPEAAFCPRFATISPSLSTPVFSPVKNPTASSTSGIINRLTDGEVCAIMPAGPDSISERIEVQEHQGFYVNTKEKHHERLKYLLQILEAAWWPTICSNVWMFIRGHKSCDVETKECTVIKPSRKPPHSQQHHRPSSKETLKLDWRKCQ</sequence>
<organism evidence="2 3">
    <name type="scientific">Cirrhinus mrigala</name>
    <name type="common">Mrigala</name>
    <dbReference type="NCBI Taxonomy" id="683832"/>
    <lineage>
        <taxon>Eukaryota</taxon>
        <taxon>Metazoa</taxon>
        <taxon>Chordata</taxon>
        <taxon>Craniata</taxon>
        <taxon>Vertebrata</taxon>
        <taxon>Euteleostomi</taxon>
        <taxon>Actinopterygii</taxon>
        <taxon>Neopterygii</taxon>
        <taxon>Teleostei</taxon>
        <taxon>Ostariophysi</taxon>
        <taxon>Cypriniformes</taxon>
        <taxon>Cyprinidae</taxon>
        <taxon>Labeoninae</taxon>
        <taxon>Labeonini</taxon>
        <taxon>Cirrhinus</taxon>
    </lineage>
</organism>
<comment type="caution">
    <text evidence="2">The sequence shown here is derived from an EMBL/GenBank/DDBJ whole genome shotgun (WGS) entry which is preliminary data.</text>
</comment>
<accession>A0ABD0N8J0</accession>
<feature type="region of interest" description="Disordered" evidence="1">
    <location>
        <begin position="144"/>
        <end position="172"/>
    </location>
</feature>
<dbReference type="EMBL" id="JAMKFB020000024">
    <property type="protein sequence ID" value="KAL0157276.1"/>
    <property type="molecule type" value="Genomic_DNA"/>
</dbReference>
<protein>
    <submittedName>
        <fullName evidence="2">Uncharacterized protein</fullName>
    </submittedName>
</protein>
<feature type="non-terminal residue" evidence="2">
    <location>
        <position position="172"/>
    </location>
</feature>